<organism evidence="2 3">
    <name type="scientific">Oedothorax gibbosus</name>
    <dbReference type="NCBI Taxonomy" id="931172"/>
    <lineage>
        <taxon>Eukaryota</taxon>
        <taxon>Metazoa</taxon>
        <taxon>Ecdysozoa</taxon>
        <taxon>Arthropoda</taxon>
        <taxon>Chelicerata</taxon>
        <taxon>Arachnida</taxon>
        <taxon>Araneae</taxon>
        <taxon>Araneomorphae</taxon>
        <taxon>Entelegynae</taxon>
        <taxon>Araneoidea</taxon>
        <taxon>Linyphiidae</taxon>
        <taxon>Erigoninae</taxon>
        <taxon>Oedothorax</taxon>
    </lineage>
</organism>
<dbReference type="AlphaFoldDB" id="A0AAV6UT80"/>
<feature type="region of interest" description="Disordered" evidence="1">
    <location>
        <begin position="65"/>
        <end position="97"/>
    </location>
</feature>
<sequence length="113" mass="12787">MLCYLVRGCGSSSAPKNRPEGWAGEQYQYIRGKKFVEENGRVEHDNSPHPLSERNHRTQYGCPLEKCQSRRHPPHNGMTLWRTSTPKGPPKFITAKPPAKLTVCQQEPCISNA</sequence>
<evidence type="ECO:0000313" key="3">
    <source>
        <dbReference type="Proteomes" id="UP000827092"/>
    </source>
</evidence>
<dbReference type="EMBL" id="JAFNEN010000263">
    <property type="protein sequence ID" value="KAG8187680.1"/>
    <property type="molecule type" value="Genomic_DNA"/>
</dbReference>
<dbReference type="Proteomes" id="UP000827092">
    <property type="component" value="Unassembled WGS sequence"/>
</dbReference>
<comment type="caution">
    <text evidence="2">The sequence shown here is derived from an EMBL/GenBank/DDBJ whole genome shotgun (WGS) entry which is preliminary data.</text>
</comment>
<proteinExistence type="predicted"/>
<keyword evidence="3" id="KW-1185">Reference proteome</keyword>
<name>A0AAV6UT80_9ARAC</name>
<protein>
    <submittedName>
        <fullName evidence="2">Uncharacterized protein</fullName>
    </submittedName>
</protein>
<evidence type="ECO:0000256" key="1">
    <source>
        <dbReference type="SAM" id="MobiDB-lite"/>
    </source>
</evidence>
<gene>
    <name evidence="2" type="ORF">JTE90_025208</name>
</gene>
<reference evidence="2 3" key="1">
    <citation type="journal article" date="2022" name="Nat. Ecol. Evol.">
        <title>A masculinizing supergene underlies an exaggerated male reproductive morph in a spider.</title>
        <authorList>
            <person name="Hendrickx F."/>
            <person name="De Corte Z."/>
            <person name="Sonet G."/>
            <person name="Van Belleghem S.M."/>
            <person name="Kostlbacher S."/>
            <person name="Vangestel C."/>
        </authorList>
    </citation>
    <scope>NUCLEOTIDE SEQUENCE [LARGE SCALE GENOMIC DNA]</scope>
    <source>
        <strain evidence="2">W744_W776</strain>
    </source>
</reference>
<evidence type="ECO:0000313" key="2">
    <source>
        <dbReference type="EMBL" id="KAG8187680.1"/>
    </source>
</evidence>
<accession>A0AAV6UT80</accession>